<reference evidence="1 2" key="1">
    <citation type="journal article" date="2014" name="Nature">
        <title>An environmental bacterial taxon with a large and distinct metabolic repertoire.</title>
        <authorList>
            <person name="Wilson M.C."/>
            <person name="Mori T."/>
            <person name="Ruckert C."/>
            <person name="Uria A.R."/>
            <person name="Helf M.J."/>
            <person name="Takada K."/>
            <person name="Gernert C."/>
            <person name="Steffens U.A."/>
            <person name="Heycke N."/>
            <person name="Schmitt S."/>
            <person name="Rinke C."/>
            <person name="Helfrich E.J."/>
            <person name="Brachmann A.O."/>
            <person name="Gurgui C."/>
            <person name="Wakimoto T."/>
            <person name="Kracht M."/>
            <person name="Crusemann M."/>
            <person name="Hentschel U."/>
            <person name="Abe I."/>
            <person name="Matsunaga S."/>
            <person name="Kalinowski J."/>
            <person name="Takeyama H."/>
            <person name="Piel J."/>
        </authorList>
    </citation>
    <scope>NUCLEOTIDE SEQUENCE [LARGE SCALE GENOMIC DNA]</scope>
    <source>
        <strain evidence="2">TSY2</strain>
    </source>
</reference>
<protein>
    <submittedName>
        <fullName evidence="1">Uncharacterized protein</fullName>
    </submittedName>
</protein>
<evidence type="ECO:0000313" key="1">
    <source>
        <dbReference type="EMBL" id="ETX07125.1"/>
    </source>
</evidence>
<dbReference type="PATRIC" id="fig|1429439.4.peg.2228"/>
<evidence type="ECO:0000313" key="2">
    <source>
        <dbReference type="Proteomes" id="UP000019140"/>
    </source>
</evidence>
<gene>
    <name evidence="1" type="ORF">ETSY2_13025</name>
</gene>
<accession>W4MA94</accession>
<dbReference type="HOGENOM" id="CLU_120525_0_0_7"/>
<dbReference type="Proteomes" id="UP000019140">
    <property type="component" value="Unassembled WGS sequence"/>
</dbReference>
<keyword evidence="2" id="KW-1185">Reference proteome</keyword>
<dbReference type="EMBL" id="AZHX01000523">
    <property type="protein sequence ID" value="ETX07125.1"/>
    <property type="molecule type" value="Genomic_DNA"/>
</dbReference>
<comment type="caution">
    <text evidence="1">The sequence shown here is derived from an EMBL/GenBank/DDBJ whole genome shotgun (WGS) entry which is preliminary data.</text>
</comment>
<sequence length="204" mass="22598">MLIFGTLGPAGSNHDWVVKRYLEFHHLDHTRIELFTDFDDAFEAMFSGRIHHVIQVAVHPSVTTTVAKYRGRAHLIDTFISPSQPMAVLTRSEVDPPSTLGLQMATRDYIDTSRWPTLVSEVSTVTVAQGLLAGTYDSGLTLLAMAEQHPGRFRVDEIIGTVDDAWLVYGLEPTCQGQVQAWPDSPAAALFRRANLQHDLDKGA</sequence>
<organism evidence="1 2">
    <name type="scientific">Candidatus Entotheonella gemina</name>
    <dbReference type="NCBI Taxonomy" id="1429439"/>
    <lineage>
        <taxon>Bacteria</taxon>
        <taxon>Pseudomonadati</taxon>
        <taxon>Nitrospinota/Tectimicrobiota group</taxon>
        <taxon>Candidatus Tectimicrobiota</taxon>
        <taxon>Candidatus Entotheonellia</taxon>
        <taxon>Candidatus Entotheonellales</taxon>
        <taxon>Candidatus Entotheonellaceae</taxon>
        <taxon>Candidatus Entotheonella</taxon>
    </lineage>
</organism>
<proteinExistence type="predicted"/>
<name>W4MA94_9BACT</name>
<dbReference type="AlphaFoldDB" id="W4MA94"/>